<dbReference type="EMBL" id="CAJOBD010000729">
    <property type="protein sequence ID" value="CAF3712000.1"/>
    <property type="molecule type" value="Genomic_DNA"/>
</dbReference>
<comment type="caution">
    <text evidence="3">The sequence shown here is derived from an EMBL/GenBank/DDBJ whole genome shotgun (WGS) entry which is preliminary data.</text>
</comment>
<sequence length="1062" mass="115732">MKNNVKRAKSAASIPIIAAQQQRQQSSVDNSVNNGMESGTLPPATMLLHTNDSHQQISSSDSPMNQYSDIYLTRQSIQTNNKTNKRKLDELIDSSSTDFDSLSSLKPQKTEQIDSERSISRTGTPLSNGPPRSLTPSRNNNDIGQVSYDFAPPNHNTCSTTPNSLLLTRQTPPPPSLQQQSLPPSLPPSAYMSMSPRNQYTITSDSPYLQTNNQVFVFTTQLANEAAESVLKNEHPNIIEYHKSLPSTTQYITSFSNNNHNSSLGGPLMHMNLPPGCHSPRTMQMMMPGPPHHNPHMPLHNGGGGGPPPNWPPHPHFHQQQPPFGRLTPGPGGLPPPNHLLPPGALMMNGSPPPGMRMGGMPSMPGMIQPPSDGIENLTPERAIHRKNQLDKIQEIKTKITGGRGRGGRAKANAAAAAANANMPPSMNGGPLDPHQQQMMMMNSPHSVGPPHHMMGIGPPPPHMLPPGMRGPDGMMIDMNGQPLPPPPHGYMNGPIPPGFHGQFGPGPNDPYGQLPSQSQAVREWNKMQMEHLEGKAQQMRGQPPPYSSASPSSLTPPIATTSTGGKLLSPRMEPSTIPRLYKVGQPEKFIPDSLPSSANKKLCGNIGEVQLTASPTQMDYDEFGMEGEELIITRHLNRAYRSGNGTNGGGGPSSSSSCKDEPMTPLSRSTSTPNNNSNTLSFGQQQQQQQQQQSSGSTTPTQHSQGITPQSVPAVSPRSSKLTTNNNNNNNNNNNLSSPLMNSNTNSTKDEPLDMNNDPKTPTSNMAPPLNSMLQMTNSLQSTNSPYNSSNSQGSKQSLNSPNLGHMSKPIDHMNLPPQHMQFQNMNPHHRMFGPPDSMPPQFNPHHPGNLPPPHPHMYKMMHPHHAMDPNGMMIPHPGSLSRSSKGLPPPPPSLSDPMQQHLHHLPPPHYVKMHHMDPLLCLPPPGHQQQHMRFSPMMDDNFVMGPPPHHHHHPQMHPHMHPPHHQMHLNDGRPPPLPPQSINNTYVSATMSIQQLNIQNLGAGGPPGELQAGTIHYHAPSDSQQQQFSQNDSQFSSQFNDLQAPPSNLSSDGVQPPPYW</sequence>
<feature type="region of interest" description="Disordered" evidence="1">
    <location>
        <begin position="878"/>
        <end position="898"/>
    </location>
</feature>
<feature type="region of interest" description="Disordered" evidence="1">
    <location>
        <begin position="642"/>
        <end position="808"/>
    </location>
</feature>
<reference evidence="3" key="1">
    <citation type="submission" date="2021-02" db="EMBL/GenBank/DDBJ databases">
        <authorList>
            <person name="Nowell W R."/>
        </authorList>
    </citation>
    <scope>NUCLEOTIDE SEQUENCE</scope>
</reference>
<feature type="compositionally biased region" description="Basic residues" evidence="1">
    <location>
        <begin position="950"/>
        <end position="969"/>
    </location>
</feature>
<feature type="compositionally biased region" description="Low complexity" evidence="1">
    <location>
        <begin position="96"/>
        <end position="105"/>
    </location>
</feature>
<evidence type="ECO:0000313" key="3">
    <source>
        <dbReference type="EMBL" id="CAF3712000.1"/>
    </source>
</evidence>
<feature type="region of interest" description="Disordered" evidence="1">
    <location>
        <begin position="535"/>
        <end position="573"/>
    </location>
</feature>
<evidence type="ECO:0000313" key="2">
    <source>
        <dbReference type="EMBL" id="CAF1202507.1"/>
    </source>
</evidence>
<protein>
    <submittedName>
        <fullName evidence="3">Uncharacterized protein</fullName>
    </submittedName>
</protein>
<feature type="compositionally biased region" description="Polar residues" evidence="1">
    <location>
        <begin position="759"/>
        <end position="804"/>
    </location>
</feature>
<feature type="compositionally biased region" description="Basic and acidic residues" evidence="1">
    <location>
        <begin position="108"/>
        <end position="119"/>
    </location>
</feature>
<dbReference type="EMBL" id="CAJNOT010001457">
    <property type="protein sequence ID" value="CAF1202507.1"/>
    <property type="molecule type" value="Genomic_DNA"/>
</dbReference>
<feature type="region of interest" description="Disordered" evidence="1">
    <location>
        <begin position="949"/>
        <end position="982"/>
    </location>
</feature>
<evidence type="ECO:0000256" key="1">
    <source>
        <dbReference type="SAM" id="MobiDB-lite"/>
    </source>
</evidence>
<feature type="compositionally biased region" description="Low complexity" evidence="1">
    <location>
        <begin position="1023"/>
        <end position="1043"/>
    </location>
</feature>
<feature type="compositionally biased region" description="Low complexity" evidence="1">
    <location>
        <begin position="879"/>
        <end position="888"/>
    </location>
</feature>
<dbReference type="Proteomes" id="UP000663864">
    <property type="component" value="Unassembled WGS sequence"/>
</dbReference>
<dbReference type="Proteomes" id="UP000663836">
    <property type="component" value="Unassembled WGS sequence"/>
</dbReference>
<evidence type="ECO:0000313" key="4">
    <source>
        <dbReference type="Proteomes" id="UP000663836"/>
    </source>
</evidence>
<feature type="compositionally biased region" description="Low complexity" evidence="1">
    <location>
        <begin position="548"/>
        <end position="564"/>
    </location>
</feature>
<feature type="compositionally biased region" description="Low complexity" evidence="1">
    <location>
        <begin position="665"/>
        <end position="707"/>
    </location>
</feature>
<feature type="compositionally biased region" description="Low complexity" evidence="1">
    <location>
        <begin position="720"/>
        <end position="748"/>
    </location>
</feature>
<organism evidence="3 4">
    <name type="scientific">Rotaria sordida</name>
    <dbReference type="NCBI Taxonomy" id="392033"/>
    <lineage>
        <taxon>Eukaryota</taxon>
        <taxon>Metazoa</taxon>
        <taxon>Spiralia</taxon>
        <taxon>Gnathifera</taxon>
        <taxon>Rotifera</taxon>
        <taxon>Eurotatoria</taxon>
        <taxon>Bdelloidea</taxon>
        <taxon>Philodinida</taxon>
        <taxon>Philodinidae</taxon>
        <taxon>Rotaria</taxon>
    </lineage>
</organism>
<name>A0A818VFH4_9BILA</name>
<feature type="region of interest" description="Disordered" evidence="1">
    <location>
        <begin position="96"/>
        <end position="184"/>
    </location>
</feature>
<proteinExistence type="predicted"/>
<accession>A0A818VFH4</accession>
<feature type="compositionally biased region" description="Polar residues" evidence="1">
    <location>
        <begin position="154"/>
        <end position="163"/>
    </location>
</feature>
<feature type="compositionally biased region" description="Low complexity" evidence="1">
    <location>
        <begin position="10"/>
        <end position="27"/>
    </location>
</feature>
<feature type="region of interest" description="Disordered" evidence="1">
    <location>
        <begin position="1"/>
        <end position="34"/>
    </location>
</feature>
<dbReference type="AlphaFoldDB" id="A0A818VFH4"/>
<gene>
    <name evidence="3" type="ORF">JBS370_LOCUS10214</name>
    <name evidence="2" type="ORF">ZHD862_LOCUS22923</name>
</gene>
<feature type="compositionally biased region" description="Polar residues" evidence="1">
    <location>
        <begin position="134"/>
        <end position="144"/>
    </location>
</feature>
<feature type="region of interest" description="Disordered" evidence="1">
    <location>
        <begin position="1022"/>
        <end position="1062"/>
    </location>
</feature>